<dbReference type="Proteomes" id="UP000282837">
    <property type="component" value="Unassembled WGS sequence"/>
</dbReference>
<dbReference type="EMBL" id="SACO01000016">
    <property type="protein sequence ID" value="RVU03376.1"/>
    <property type="molecule type" value="Genomic_DNA"/>
</dbReference>
<feature type="domain" description="Alginate export" evidence="2">
    <location>
        <begin position="110"/>
        <end position="276"/>
    </location>
</feature>
<proteinExistence type="predicted"/>
<evidence type="ECO:0000259" key="2">
    <source>
        <dbReference type="Pfam" id="PF13372"/>
    </source>
</evidence>
<reference evidence="3 4" key="1">
    <citation type="submission" date="2019-01" db="EMBL/GenBank/DDBJ databases">
        <authorList>
            <person name="Chen W.-M."/>
        </authorList>
    </citation>
    <scope>NUCLEOTIDE SEQUENCE [LARGE SCALE GENOMIC DNA]</scope>
    <source>
        <strain evidence="3 4">FSY-9</strain>
    </source>
</reference>
<protein>
    <recommendedName>
        <fullName evidence="2">Alginate export domain-containing protein</fullName>
    </recommendedName>
</protein>
<dbReference type="InterPro" id="IPR025388">
    <property type="entry name" value="Alginate_export_dom"/>
</dbReference>
<organism evidence="3 4">
    <name type="scientific">Novosphingobium umbonatum</name>
    <dbReference type="NCBI Taxonomy" id="1908524"/>
    <lineage>
        <taxon>Bacteria</taxon>
        <taxon>Pseudomonadati</taxon>
        <taxon>Pseudomonadota</taxon>
        <taxon>Alphaproteobacteria</taxon>
        <taxon>Sphingomonadales</taxon>
        <taxon>Sphingomonadaceae</taxon>
        <taxon>Novosphingobium</taxon>
    </lineage>
</organism>
<name>A0A437N0C6_9SPHN</name>
<keyword evidence="4" id="KW-1185">Reference proteome</keyword>
<gene>
    <name evidence="3" type="ORF">EOE18_16275</name>
</gene>
<dbReference type="AlphaFoldDB" id="A0A437N0C6"/>
<feature type="signal peptide" evidence="1">
    <location>
        <begin position="1"/>
        <end position="20"/>
    </location>
</feature>
<evidence type="ECO:0000256" key="1">
    <source>
        <dbReference type="SAM" id="SignalP"/>
    </source>
</evidence>
<evidence type="ECO:0000313" key="3">
    <source>
        <dbReference type="EMBL" id="RVU03376.1"/>
    </source>
</evidence>
<sequence length="430" mass="46980">MLRYLLATAPIALLATNAQAADAPKKQFGDPVAFADGMTLDPILDARLRWENVDRPTASDADAVTLRVRAGAEIKDKSTGLSALFEGAGTVALGRSYDAFPYVNAASNQDRNSHAVIPDPENAAINRLQIGYQNKIFGLTVGRQRITLDDQRFVGALAWRQNEQTFDAARATVNYGPISLDGTYAKSQRTVFGNDGGARKAYNGQFIFLGAGYKHKLGQVKGFAYLLDYDKTAFSNAAARSTLDSSQTYGARFVTAPYKFGKTVSLNLTGSYAKQREYGNNTKAYQVEYLAGEGNLTMGNHMVTVGYEELGASTKAANGTWSFQTPMALLHKFNGTADMFLTTPANGLRDSYVGLSGKFPKVKALPGLNYSASYHLFGSDVKSTKYGNEFDAQIGFKTRKINWLVKYADYQAKGFGVDTKKFWLQAEYAF</sequence>
<comment type="caution">
    <text evidence="3">The sequence shown here is derived from an EMBL/GenBank/DDBJ whole genome shotgun (WGS) entry which is preliminary data.</text>
</comment>
<dbReference type="OrthoDB" id="9767539at2"/>
<accession>A0A437N0C6</accession>
<dbReference type="SUPFAM" id="SSF56935">
    <property type="entry name" value="Porins"/>
    <property type="match status" value="1"/>
</dbReference>
<dbReference type="Pfam" id="PF13372">
    <property type="entry name" value="Alginate_exp"/>
    <property type="match status" value="1"/>
</dbReference>
<keyword evidence="1" id="KW-0732">Signal</keyword>
<evidence type="ECO:0000313" key="4">
    <source>
        <dbReference type="Proteomes" id="UP000282837"/>
    </source>
</evidence>
<feature type="chain" id="PRO_5019280326" description="Alginate export domain-containing protein" evidence="1">
    <location>
        <begin position="21"/>
        <end position="430"/>
    </location>
</feature>
<dbReference type="RefSeq" id="WP_127711464.1">
    <property type="nucleotide sequence ID" value="NZ_SACO01000016.1"/>
</dbReference>